<dbReference type="PANTHER" id="PTHR36838:SF3">
    <property type="entry name" value="TRANSPORTER AUXIN EFFLUX CARRIER EC FAMILY"/>
    <property type="match status" value="1"/>
</dbReference>
<keyword evidence="3" id="KW-1003">Cell membrane</keyword>
<keyword evidence="4 7" id="KW-0812">Transmembrane</keyword>
<gene>
    <name evidence="8" type="ORF">DTO96_100899</name>
</gene>
<protein>
    <recommendedName>
        <fullName evidence="10">Transporter YfdV</fullName>
    </recommendedName>
</protein>
<name>A0A345D9Y6_9BURK</name>
<accession>A0A345D9Y6</accession>
<dbReference type="EMBL" id="CP031124">
    <property type="protein sequence ID" value="AXF85174.1"/>
    <property type="molecule type" value="Genomic_DNA"/>
</dbReference>
<feature type="transmembrane region" description="Helical" evidence="7">
    <location>
        <begin position="122"/>
        <end position="143"/>
    </location>
</feature>
<feature type="transmembrane region" description="Helical" evidence="7">
    <location>
        <begin position="6"/>
        <end position="22"/>
    </location>
</feature>
<evidence type="ECO:0008006" key="10">
    <source>
        <dbReference type="Google" id="ProtNLM"/>
    </source>
</evidence>
<evidence type="ECO:0000313" key="9">
    <source>
        <dbReference type="Proteomes" id="UP000252182"/>
    </source>
</evidence>
<feature type="transmembrane region" description="Helical" evidence="7">
    <location>
        <begin position="228"/>
        <end position="248"/>
    </location>
</feature>
<dbReference type="RefSeq" id="WP_114562402.1">
    <property type="nucleotide sequence ID" value="NZ_CP031124.1"/>
</dbReference>
<evidence type="ECO:0000256" key="2">
    <source>
        <dbReference type="ARBA" id="ARBA00022448"/>
    </source>
</evidence>
<keyword evidence="2" id="KW-0813">Transport</keyword>
<dbReference type="GO" id="GO:0016020">
    <property type="term" value="C:membrane"/>
    <property type="evidence" value="ECO:0007669"/>
    <property type="project" value="UniProtKB-SubCell"/>
</dbReference>
<evidence type="ECO:0000256" key="7">
    <source>
        <dbReference type="SAM" id="Phobius"/>
    </source>
</evidence>
<organism evidence="8 9">
    <name type="scientific">Ephemeroptericola cinctiostellae</name>
    <dbReference type="NCBI Taxonomy" id="2268024"/>
    <lineage>
        <taxon>Bacteria</taxon>
        <taxon>Pseudomonadati</taxon>
        <taxon>Pseudomonadota</taxon>
        <taxon>Betaproteobacteria</taxon>
        <taxon>Burkholderiales</taxon>
        <taxon>Burkholderiaceae</taxon>
        <taxon>Ephemeroptericola</taxon>
    </lineage>
</organism>
<evidence type="ECO:0000256" key="4">
    <source>
        <dbReference type="ARBA" id="ARBA00022692"/>
    </source>
</evidence>
<dbReference type="Proteomes" id="UP000252182">
    <property type="component" value="Chromosome"/>
</dbReference>
<feature type="transmembrane region" description="Helical" evidence="7">
    <location>
        <begin position="65"/>
        <end position="82"/>
    </location>
</feature>
<keyword evidence="5 7" id="KW-1133">Transmembrane helix</keyword>
<evidence type="ECO:0000256" key="3">
    <source>
        <dbReference type="ARBA" id="ARBA00022475"/>
    </source>
</evidence>
<dbReference type="InterPro" id="IPR004776">
    <property type="entry name" value="Mem_transp_PIN-like"/>
</dbReference>
<feature type="transmembrane region" description="Helical" evidence="7">
    <location>
        <begin position="285"/>
        <end position="305"/>
    </location>
</feature>
<comment type="subcellular location">
    <subcellularLocation>
        <location evidence="1">Membrane</location>
        <topology evidence="1">Multi-pass membrane protein</topology>
    </subcellularLocation>
</comment>
<dbReference type="AlphaFoldDB" id="A0A345D9Y6"/>
<reference evidence="9" key="1">
    <citation type="submission" date="2018-07" db="EMBL/GenBank/DDBJ databases">
        <authorList>
            <person name="Kim H."/>
        </authorList>
    </citation>
    <scope>NUCLEOTIDE SEQUENCE [LARGE SCALE GENOMIC DNA]</scope>
    <source>
        <strain evidence="9">F02</strain>
    </source>
</reference>
<proteinExistence type="predicted"/>
<sequence length="311" mass="33283">MLSILTVTLPIYILIALGYSVVRWGLFPRDGMKTLGLFVVRFALPALLFKALSQSSVEDVLNGRFLLAYALGSLLSFAWGWFSERQHEDSFRAIRGIGMSVSNTGFVGAPIVLQWLGPSVSVAFALAMIVENLLILPLTLVLAERNQGGDASPSQLLGQTLKPLVKNPLILAIFSGFLCAVFEVDLPSPIIRVIDMLAGASGAVALMVIGGTLVGLKTDGMLPDVGKLVAGKLIVHPLCVGVFMFLLMSKQPTLCAAAIALAAMPMMGIYPIIGQKYRHDGFCAAALLMTTVTSFFTLLGLMSLLKHFVLN</sequence>
<evidence type="ECO:0000256" key="5">
    <source>
        <dbReference type="ARBA" id="ARBA00022989"/>
    </source>
</evidence>
<feature type="transmembrane region" description="Helical" evidence="7">
    <location>
        <begin position="164"/>
        <end position="184"/>
    </location>
</feature>
<dbReference type="Pfam" id="PF03547">
    <property type="entry name" value="Mem_trans"/>
    <property type="match status" value="1"/>
</dbReference>
<dbReference type="KEGG" id="hyf:DTO96_100899"/>
<evidence type="ECO:0000313" key="8">
    <source>
        <dbReference type="EMBL" id="AXF85174.1"/>
    </source>
</evidence>
<dbReference type="GO" id="GO:0055085">
    <property type="term" value="P:transmembrane transport"/>
    <property type="evidence" value="ECO:0007669"/>
    <property type="project" value="InterPro"/>
</dbReference>
<dbReference type="OrthoDB" id="3435874at2"/>
<evidence type="ECO:0000256" key="1">
    <source>
        <dbReference type="ARBA" id="ARBA00004141"/>
    </source>
</evidence>
<feature type="transmembrane region" description="Helical" evidence="7">
    <location>
        <begin position="196"/>
        <end position="216"/>
    </location>
</feature>
<evidence type="ECO:0000256" key="6">
    <source>
        <dbReference type="ARBA" id="ARBA00023136"/>
    </source>
</evidence>
<keyword evidence="6 7" id="KW-0472">Membrane</keyword>
<feature type="transmembrane region" description="Helical" evidence="7">
    <location>
        <begin position="254"/>
        <end position="273"/>
    </location>
</feature>
<dbReference type="PANTHER" id="PTHR36838">
    <property type="entry name" value="AUXIN EFFLUX CARRIER FAMILY PROTEIN"/>
    <property type="match status" value="1"/>
</dbReference>
<feature type="transmembrane region" description="Helical" evidence="7">
    <location>
        <begin position="94"/>
        <end position="116"/>
    </location>
</feature>
<keyword evidence="9" id="KW-1185">Reference proteome</keyword>